<sequence>MDFNEAAVFVKVVQAGGFSAAARQMGLPTSTVSQRVARLEKRLGVTLLQRTTRKVTLTDVGELFYRHATVGLDHLNEAEAAVNATTEAPCGLLRVTAPTDFGDALLAAIIRRVRQAHPGIEIELFLTDRLVDLVGEGLDVAIRAGELEDSSLVAKGVGMACWALFASPDYLQSAPRLTHPDDLAGHECVQFASLGREEWQLSDSATRLSVPMDGRVIVNDFSVVREMMLAGDGIGLLPTYDCRAEVESGRLVRVLPDWHARADPIHLVYPWQRFVPPKLRAFVDIVAEELQAWLKR</sequence>
<keyword evidence="2" id="KW-0805">Transcription regulation</keyword>
<dbReference type="SUPFAM" id="SSF46785">
    <property type="entry name" value="Winged helix' DNA-binding domain"/>
    <property type="match status" value="1"/>
</dbReference>
<comment type="similarity">
    <text evidence="1">Belongs to the LysR transcriptional regulatory family.</text>
</comment>
<keyword evidence="3" id="KW-0238">DNA-binding</keyword>
<gene>
    <name evidence="6" type="ORF">SR882_07870</name>
</gene>
<dbReference type="PANTHER" id="PTHR30537:SF5">
    <property type="entry name" value="HTH-TYPE TRANSCRIPTIONAL ACTIVATOR TTDR-RELATED"/>
    <property type="match status" value="1"/>
</dbReference>
<dbReference type="InterPro" id="IPR036388">
    <property type="entry name" value="WH-like_DNA-bd_sf"/>
</dbReference>
<keyword evidence="4" id="KW-0804">Transcription</keyword>
<evidence type="ECO:0000256" key="4">
    <source>
        <dbReference type="ARBA" id="ARBA00023163"/>
    </source>
</evidence>
<dbReference type="InterPro" id="IPR005119">
    <property type="entry name" value="LysR_subst-bd"/>
</dbReference>
<dbReference type="CDD" id="cd08422">
    <property type="entry name" value="PBP2_CrgA_like"/>
    <property type="match status" value="1"/>
</dbReference>
<reference evidence="6 7" key="1">
    <citation type="submission" date="2023-11" db="EMBL/GenBank/DDBJ databases">
        <title>MicrobeMod: A computational toolkit for identifying prokaryotic methylation and restriction-modification with nanopore sequencing.</title>
        <authorList>
            <person name="Crits-Christoph A."/>
            <person name="Kang S.C."/>
            <person name="Lee H."/>
            <person name="Ostrov N."/>
        </authorList>
    </citation>
    <scope>NUCLEOTIDE SEQUENCE [LARGE SCALE GENOMIC DNA]</scope>
    <source>
        <strain evidence="6 7">ATCC 49870</strain>
    </source>
</reference>
<evidence type="ECO:0000259" key="5">
    <source>
        <dbReference type="PROSITE" id="PS50931"/>
    </source>
</evidence>
<feature type="domain" description="HTH lysR-type" evidence="5">
    <location>
        <begin position="1"/>
        <end position="58"/>
    </location>
</feature>
<dbReference type="PROSITE" id="PS50931">
    <property type="entry name" value="HTH_LYSR"/>
    <property type="match status" value="1"/>
</dbReference>
<keyword evidence="7" id="KW-1185">Reference proteome</keyword>
<proteinExistence type="inferred from homology"/>
<name>A0ABZ0YWW0_9GAMM</name>
<dbReference type="InterPro" id="IPR058163">
    <property type="entry name" value="LysR-type_TF_proteobact-type"/>
</dbReference>
<evidence type="ECO:0000256" key="2">
    <source>
        <dbReference type="ARBA" id="ARBA00023015"/>
    </source>
</evidence>
<dbReference type="Gene3D" id="1.10.10.10">
    <property type="entry name" value="Winged helix-like DNA-binding domain superfamily/Winged helix DNA-binding domain"/>
    <property type="match status" value="1"/>
</dbReference>
<evidence type="ECO:0000256" key="1">
    <source>
        <dbReference type="ARBA" id="ARBA00009437"/>
    </source>
</evidence>
<evidence type="ECO:0000313" key="6">
    <source>
        <dbReference type="EMBL" id="WQH15680.1"/>
    </source>
</evidence>
<dbReference type="Pfam" id="PF03466">
    <property type="entry name" value="LysR_substrate"/>
    <property type="match status" value="1"/>
</dbReference>
<evidence type="ECO:0000313" key="7">
    <source>
        <dbReference type="Proteomes" id="UP001327459"/>
    </source>
</evidence>
<dbReference type="InterPro" id="IPR000847">
    <property type="entry name" value="LysR_HTH_N"/>
</dbReference>
<dbReference type="SUPFAM" id="SSF53850">
    <property type="entry name" value="Periplasmic binding protein-like II"/>
    <property type="match status" value="1"/>
</dbReference>
<accession>A0ABZ0YWW0</accession>
<dbReference type="InterPro" id="IPR036390">
    <property type="entry name" value="WH_DNA-bd_sf"/>
</dbReference>
<dbReference type="Gene3D" id="3.40.190.290">
    <property type="match status" value="1"/>
</dbReference>
<evidence type="ECO:0000256" key="3">
    <source>
        <dbReference type="ARBA" id="ARBA00023125"/>
    </source>
</evidence>
<organism evidence="6 7">
    <name type="scientific">Guyparkeria halophila</name>
    <dbReference type="NCBI Taxonomy" id="47960"/>
    <lineage>
        <taxon>Bacteria</taxon>
        <taxon>Pseudomonadati</taxon>
        <taxon>Pseudomonadota</taxon>
        <taxon>Gammaproteobacteria</taxon>
        <taxon>Chromatiales</taxon>
        <taxon>Thioalkalibacteraceae</taxon>
        <taxon>Guyparkeria</taxon>
    </lineage>
</organism>
<dbReference type="RefSeq" id="WP_322520706.1">
    <property type="nucleotide sequence ID" value="NZ_CP140153.1"/>
</dbReference>
<dbReference type="PANTHER" id="PTHR30537">
    <property type="entry name" value="HTH-TYPE TRANSCRIPTIONAL REGULATOR"/>
    <property type="match status" value="1"/>
</dbReference>
<protein>
    <submittedName>
        <fullName evidence="6">LysR family transcriptional regulator</fullName>
    </submittedName>
</protein>
<dbReference type="EMBL" id="CP140153">
    <property type="protein sequence ID" value="WQH15680.1"/>
    <property type="molecule type" value="Genomic_DNA"/>
</dbReference>
<dbReference type="Pfam" id="PF00126">
    <property type="entry name" value="HTH_1"/>
    <property type="match status" value="1"/>
</dbReference>
<dbReference type="Proteomes" id="UP001327459">
    <property type="component" value="Chromosome"/>
</dbReference>